<accession>A0A5C2S1U1</accession>
<dbReference type="Proteomes" id="UP000313359">
    <property type="component" value="Unassembled WGS sequence"/>
</dbReference>
<evidence type="ECO:0000256" key="1">
    <source>
        <dbReference type="SAM" id="MobiDB-lite"/>
    </source>
</evidence>
<feature type="region of interest" description="Disordered" evidence="1">
    <location>
        <begin position="1"/>
        <end position="31"/>
    </location>
</feature>
<feature type="compositionally biased region" description="Polar residues" evidence="1">
    <location>
        <begin position="18"/>
        <end position="29"/>
    </location>
</feature>
<keyword evidence="3" id="KW-1185">Reference proteome</keyword>
<evidence type="ECO:0000313" key="2">
    <source>
        <dbReference type="EMBL" id="RPD57397.1"/>
    </source>
</evidence>
<proteinExistence type="predicted"/>
<feature type="region of interest" description="Disordered" evidence="1">
    <location>
        <begin position="101"/>
        <end position="170"/>
    </location>
</feature>
<sequence>MLSTMSRDTKLQKGWKMSCQQLSPSNPSSAMDDLKPLTPAVYAMLTEYFEQGKEHWYLNLVEAHKLVARAHELGCTWATVKKVRRYFRTKRRKLDWTKPKKKYENSGVEKAELETTQTGRRKEGESGRKLKPAQSRTAAVRTPLGPCTNTLSQPVTPTTAPVPPTQSGLVVKCKPEPDVEVPMRLVHTLPATPASHLSNPTTQLLHDEPDKADAHDTAYIQHIQFATDLGDALQASAQLNAQPPRTFQELKVWWGAQTDSLEFLNRIQTGVYCHLGLVPSDIPPS</sequence>
<reference evidence="2" key="1">
    <citation type="journal article" date="2018" name="Genome Biol. Evol.">
        <title>Genomics and development of Lentinus tigrinus, a white-rot wood-decaying mushroom with dimorphic fruiting bodies.</title>
        <authorList>
            <person name="Wu B."/>
            <person name="Xu Z."/>
            <person name="Knudson A."/>
            <person name="Carlson A."/>
            <person name="Chen N."/>
            <person name="Kovaka S."/>
            <person name="LaButti K."/>
            <person name="Lipzen A."/>
            <person name="Pennachio C."/>
            <person name="Riley R."/>
            <person name="Schakwitz W."/>
            <person name="Umezawa K."/>
            <person name="Ohm R.A."/>
            <person name="Grigoriev I.V."/>
            <person name="Nagy L.G."/>
            <person name="Gibbons J."/>
            <person name="Hibbett D."/>
        </authorList>
    </citation>
    <scope>NUCLEOTIDE SEQUENCE [LARGE SCALE GENOMIC DNA]</scope>
    <source>
        <strain evidence="2">ALCF2SS1-6</strain>
    </source>
</reference>
<evidence type="ECO:0000313" key="3">
    <source>
        <dbReference type="Proteomes" id="UP000313359"/>
    </source>
</evidence>
<dbReference type="EMBL" id="ML122281">
    <property type="protein sequence ID" value="RPD57397.1"/>
    <property type="molecule type" value="Genomic_DNA"/>
</dbReference>
<gene>
    <name evidence="2" type="ORF">L227DRAFT_632193</name>
</gene>
<dbReference type="AlphaFoldDB" id="A0A5C2S1U1"/>
<organism evidence="2 3">
    <name type="scientific">Lentinus tigrinus ALCF2SS1-6</name>
    <dbReference type="NCBI Taxonomy" id="1328759"/>
    <lineage>
        <taxon>Eukaryota</taxon>
        <taxon>Fungi</taxon>
        <taxon>Dikarya</taxon>
        <taxon>Basidiomycota</taxon>
        <taxon>Agaricomycotina</taxon>
        <taxon>Agaricomycetes</taxon>
        <taxon>Polyporales</taxon>
        <taxon>Polyporaceae</taxon>
        <taxon>Lentinus</taxon>
    </lineage>
</organism>
<feature type="compositionally biased region" description="Basic and acidic residues" evidence="1">
    <location>
        <begin position="101"/>
        <end position="113"/>
    </location>
</feature>
<name>A0A5C2S1U1_9APHY</name>
<protein>
    <submittedName>
        <fullName evidence="2">Uncharacterized protein</fullName>
    </submittedName>
</protein>